<evidence type="ECO:0008006" key="4">
    <source>
        <dbReference type="Google" id="ProtNLM"/>
    </source>
</evidence>
<dbReference type="RefSeq" id="XP_021874431.1">
    <property type="nucleotide sequence ID" value="XM_022012130.1"/>
</dbReference>
<dbReference type="AlphaFoldDB" id="A0A1Y1US11"/>
<reference evidence="2 3" key="1">
    <citation type="submission" date="2017-03" db="EMBL/GenBank/DDBJ databases">
        <title>Widespread Adenine N6-methylation of Active Genes in Fungi.</title>
        <authorList>
            <consortium name="DOE Joint Genome Institute"/>
            <person name="Mondo S.J."/>
            <person name="Dannebaum R.O."/>
            <person name="Kuo R.C."/>
            <person name="Louie K.B."/>
            <person name="Bewick A.J."/>
            <person name="Labutti K."/>
            <person name="Haridas S."/>
            <person name="Kuo A."/>
            <person name="Salamov A."/>
            <person name="Ahrendt S.R."/>
            <person name="Lau R."/>
            <person name="Bowen B.P."/>
            <person name="Lipzen A."/>
            <person name="Sullivan W."/>
            <person name="Andreopoulos W.B."/>
            <person name="Clum A."/>
            <person name="Lindquist E."/>
            <person name="Daum C."/>
            <person name="Northen T.R."/>
            <person name="Ramamoorthy G."/>
            <person name="Schmitz R.J."/>
            <person name="Gryganskyi A."/>
            <person name="Culley D."/>
            <person name="Magnuson J."/>
            <person name="James T.Y."/>
            <person name="O'Malley M.A."/>
            <person name="Stajich J.E."/>
            <person name="Spatafora J.W."/>
            <person name="Visel A."/>
            <person name="Grigoriev I.V."/>
        </authorList>
    </citation>
    <scope>NUCLEOTIDE SEQUENCE [LARGE SCALE GENOMIC DNA]</scope>
    <source>
        <strain evidence="2 3">NRRL Y-17943</strain>
    </source>
</reference>
<feature type="compositionally biased region" description="Low complexity" evidence="1">
    <location>
        <begin position="138"/>
        <end position="152"/>
    </location>
</feature>
<feature type="region of interest" description="Disordered" evidence="1">
    <location>
        <begin position="1"/>
        <end position="40"/>
    </location>
</feature>
<dbReference type="Proteomes" id="UP000193218">
    <property type="component" value="Unassembled WGS sequence"/>
</dbReference>
<feature type="region of interest" description="Disordered" evidence="1">
    <location>
        <begin position="59"/>
        <end position="175"/>
    </location>
</feature>
<gene>
    <name evidence="2" type="ORF">BD324DRAFT_18808</name>
</gene>
<dbReference type="EMBL" id="NBSH01000001">
    <property type="protein sequence ID" value="ORX40752.1"/>
    <property type="molecule type" value="Genomic_DNA"/>
</dbReference>
<protein>
    <recommendedName>
        <fullName evidence="4">CsbD-like domain-containing protein</fullName>
    </recommendedName>
</protein>
<sequence>MASVTAISRGHEGVRHSTTSSPLANDANVSGPNDNSLATGAAEGAGVAGATALVGSLALKDSAPGRHEDGVGHPSTRAPETTREPGSYPKADLSGEADHDHKPSTMTSTESKNATSTASAAGGLGPAGTVAPDSDRAQTQTPTTTSNQSHTTAGHDGKRRTSSGGSSKKKVGFMSKLKGEIKVISGKLDHDKEKVEAGKRMIHGGE</sequence>
<feature type="compositionally biased region" description="Basic residues" evidence="1">
    <location>
        <begin position="157"/>
        <end position="171"/>
    </location>
</feature>
<accession>A0A1Y1US11</accession>
<evidence type="ECO:0000313" key="3">
    <source>
        <dbReference type="Proteomes" id="UP000193218"/>
    </source>
</evidence>
<dbReference type="InParanoid" id="A0A1Y1US11"/>
<feature type="compositionally biased region" description="Low complexity" evidence="1">
    <location>
        <begin position="107"/>
        <end position="121"/>
    </location>
</feature>
<dbReference type="OrthoDB" id="3268823at2759"/>
<evidence type="ECO:0000313" key="2">
    <source>
        <dbReference type="EMBL" id="ORX40752.1"/>
    </source>
</evidence>
<proteinExistence type="predicted"/>
<organism evidence="2 3">
    <name type="scientific">Kockovaella imperatae</name>
    <dbReference type="NCBI Taxonomy" id="4999"/>
    <lineage>
        <taxon>Eukaryota</taxon>
        <taxon>Fungi</taxon>
        <taxon>Dikarya</taxon>
        <taxon>Basidiomycota</taxon>
        <taxon>Agaricomycotina</taxon>
        <taxon>Tremellomycetes</taxon>
        <taxon>Tremellales</taxon>
        <taxon>Cuniculitremaceae</taxon>
        <taxon>Kockovaella</taxon>
    </lineage>
</organism>
<feature type="compositionally biased region" description="Polar residues" evidence="1">
    <location>
        <begin position="16"/>
        <end position="36"/>
    </location>
</feature>
<dbReference type="GeneID" id="33553938"/>
<comment type="caution">
    <text evidence="2">The sequence shown here is derived from an EMBL/GenBank/DDBJ whole genome shotgun (WGS) entry which is preliminary data.</text>
</comment>
<keyword evidence="3" id="KW-1185">Reference proteome</keyword>
<evidence type="ECO:0000256" key="1">
    <source>
        <dbReference type="SAM" id="MobiDB-lite"/>
    </source>
</evidence>
<name>A0A1Y1US11_9TREE</name>